<dbReference type="Pfam" id="PF01557">
    <property type="entry name" value="FAA_hydrolase"/>
    <property type="match status" value="1"/>
</dbReference>
<gene>
    <name evidence="4" type="ORF">FE784_28550</name>
</gene>
<dbReference type="RefSeq" id="WP_139605664.1">
    <property type="nucleotide sequence ID" value="NZ_VDCQ01000052.1"/>
</dbReference>
<keyword evidence="1" id="KW-0479">Metal-binding</keyword>
<dbReference type="AlphaFoldDB" id="A0A5C4T1C5"/>
<dbReference type="GO" id="GO:0016853">
    <property type="term" value="F:isomerase activity"/>
    <property type="evidence" value="ECO:0007669"/>
    <property type="project" value="UniProtKB-ARBA"/>
</dbReference>
<dbReference type="InterPro" id="IPR018833">
    <property type="entry name" value="Rv2993c-like_N"/>
</dbReference>
<feature type="domain" description="Rv2993c-like N-terminal" evidence="3">
    <location>
        <begin position="1"/>
        <end position="50"/>
    </location>
</feature>
<dbReference type="EMBL" id="VDCQ01000052">
    <property type="protein sequence ID" value="TNJ62851.1"/>
    <property type="molecule type" value="Genomic_DNA"/>
</dbReference>
<keyword evidence="5" id="KW-1185">Reference proteome</keyword>
<reference evidence="4 5" key="1">
    <citation type="submission" date="2019-05" db="EMBL/GenBank/DDBJ databases">
        <title>We sequenced the genome of Paenibacillus hemerocallicola KCTC 33185 for further insight into its adaptation and study the phylogeny of Paenibacillus.</title>
        <authorList>
            <person name="Narsing Rao M.P."/>
        </authorList>
    </citation>
    <scope>NUCLEOTIDE SEQUENCE [LARGE SCALE GENOMIC DNA]</scope>
    <source>
        <strain evidence="4 5">KCTC 33185</strain>
    </source>
</reference>
<keyword evidence="4" id="KW-0378">Hydrolase</keyword>
<name>A0A5C4T1C5_9BACL</name>
<evidence type="ECO:0000259" key="3">
    <source>
        <dbReference type="Pfam" id="PF10370"/>
    </source>
</evidence>
<comment type="caution">
    <text evidence="4">The sequence shown here is derived from an EMBL/GenBank/DDBJ whole genome shotgun (WGS) entry which is preliminary data.</text>
</comment>
<dbReference type="Pfam" id="PF10370">
    <property type="entry name" value="Rv2993c-like_N"/>
    <property type="match status" value="1"/>
</dbReference>
<evidence type="ECO:0000256" key="1">
    <source>
        <dbReference type="ARBA" id="ARBA00022723"/>
    </source>
</evidence>
<dbReference type="GO" id="GO:0046872">
    <property type="term" value="F:metal ion binding"/>
    <property type="evidence" value="ECO:0007669"/>
    <property type="project" value="UniProtKB-KW"/>
</dbReference>
<feature type="domain" description="Fumarylacetoacetase-like C-terminal" evidence="2">
    <location>
        <begin position="55"/>
        <end position="249"/>
    </location>
</feature>
<evidence type="ECO:0000313" key="5">
    <source>
        <dbReference type="Proteomes" id="UP000307943"/>
    </source>
</evidence>
<dbReference type="SUPFAM" id="SSF56529">
    <property type="entry name" value="FAH"/>
    <property type="match status" value="1"/>
</dbReference>
<dbReference type="GO" id="GO:0019752">
    <property type="term" value="P:carboxylic acid metabolic process"/>
    <property type="evidence" value="ECO:0007669"/>
    <property type="project" value="UniProtKB-ARBA"/>
</dbReference>
<dbReference type="Gene3D" id="2.30.30.370">
    <property type="entry name" value="FAH"/>
    <property type="match status" value="1"/>
</dbReference>
<sequence length="250" mass="27228">MKIVRYREDKIVSYGTIEGNEILRIEGSIFGEHVVTDERRPLAQVQLLAPVTPGKLIAIGLNYKKHAEEVNKPLPDEPLMFLVSPTAVVGPGEAIRLKNSENCTEHEGELAIVIGTRGDCVSVEDALQYVLGYTCCNDISDRVLQKKDGQFTRAKSFATYKPFGPAIVTDIDPDHAPIRVLVNGEIRQDSNTSDMIFNTAEIISFVSHVMTLEPGDVIITGTPSGVAPLRSGDTVEVQIEGIGSLTNKVI</sequence>
<dbReference type="InterPro" id="IPR011234">
    <property type="entry name" value="Fumarylacetoacetase-like_C"/>
</dbReference>
<evidence type="ECO:0000313" key="4">
    <source>
        <dbReference type="EMBL" id="TNJ62851.1"/>
    </source>
</evidence>
<organism evidence="4 5">
    <name type="scientific">Paenibacillus hemerocallicola</name>
    <dbReference type="NCBI Taxonomy" id="1172614"/>
    <lineage>
        <taxon>Bacteria</taxon>
        <taxon>Bacillati</taxon>
        <taxon>Bacillota</taxon>
        <taxon>Bacilli</taxon>
        <taxon>Bacillales</taxon>
        <taxon>Paenibacillaceae</taxon>
        <taxon>Paenibacillus</taxon>
    </lineage>
</organism>
<dbReference type="Proteomes" id="UP000307943">
    <property type="component" value="Unassembled WGS sequence"/>
</dbReference>
<proteinExistence type="predicted"/>
<accession>A0A5C4T1C5</accession>
<evidence type="ECO:0000259" key="2">
    <source>
        <dbReference type="Pfam" id="PF01557"/>
    </source>
</evidence>
<dbReference type="Gene3D" id="3.90.850.10">
    <property type="entry name" value="Fumarylacetoacetase-like, C-terminal domain"/>
    <property type="match status" value="1"/>
</dbReference>
<dbReference type="FunFam" id="3.90.850.10:FF:000002">
    <property type="entry name" value="2-hydroxyhepta-2,4-diene-1,7-dioate isomerase"/>
    <property type="match status" value="1"/>
</dbReference>
<protein>
    <submittedName>
        <fullName evidence="4">Fumarylacetoacetate hydrolase family protein</fullName>
    </submittedName>
</protein>
<dbReference type="GO" id="GO:0016787">
    <property type="term" value="F:hydrolase activity"/>
    <property type="evidence" value="ECO:0007669"/>
    <property type="project" value="UniProtKB-KW"/>
</dbReference>
<dbReference type="InterPro" id="IPR036663">
    <property type="entry name" value="Fumarylacetoacetase_C_sf"/>
</dbReference>
<dbReference type="OrthoDB" id="9805307at2"/>
<dbReference type="PANTHER" id="PTHR11820">
    <property type="entry name" value="ACYLPYRUVASE"/>
    <property type="match status" value="1"/>
</dbReference>